<proteinExistence type="predicted"/>
<gene>
    <name evidence="2" type="ORF">FSC37_21785</name>
</gene>
<protein>
    <submittedName>
        <fullName evidence="2">DUF3108 domain-containing protein</fullName>
    </submittedName>
</protein>
<name>A0A5C6U3J9_9BURK</name>
<dbReference type="AlphaFoldDB" id="A0A5C6U3J9"/>
<feature type="region of interest" description="Disordered" evidence="1">
    <location>
        <begin position="1"/>
        <end position="119"/>
    </location>
</feature>
<feature type="compositionally biased region" description="Low complexity" evidence="1">
    <location>
        <begin position="316"/>
        <end position="330"/>
    </location>
</feature>
<organism evidence="2 3">
    <name type="scientific">Piscinibacter aquaticus</name>
    <dbReference type="NCBI Taxonomy" id="392597"/>
    <lineage>
        <taxon>Bacteria</taxon>
        <taxon>Pseudomonadati</taxon>
        <taxon>Pseudomonadota</taxon>
        <taxon>Betaproteobacteria</taxon>
        <taxon>Burkholderiales</taxon>
        <taxon>Sphaerotilaceae</taxon>
        <taxon>Piscinibacter</taxon>
    </lineage>
</organism>
<dbReference type="PANTHER" id="PTHR45725">
    <property type="entry name" value="FORMIN HOMOLOGY 2 FAMILY MEMBER"/>
    <property type="match status" value="1"/>
</dbReference>
<dbReference type="InterPro" id="IPR051425">
    <property type="entry name" value="Formin_Homology"/>
</dbReference>
<accession>A0A5C6U3J9</accession>
<keyword evidence="3" id="KW-1185">Reference proteome</keyword>
<sequence>MVVRTLPAPGAPQPGAPPAPAPAAALADRPARPNPALRPRREAPPPVAAAQPVVDPADRPAPPAEPVPDVPPLAQATPPPEPAASGPLRAEAAAAAPAASAAAGEAEGAPPPLYATQLPPPLTLRYELRRGRLTGSGDLHWRPEAGRYSLRLEGSVMGLSVLTQDSRGTLDAHGVVPERFTDQRARRPMVAANFEREGGRIRFSGPSNEVPWQPGVQDRLSWMVQLAAVAQAEPQRLAAGERIVMMVVGARGDASTWAFRSAGPEILTLFTAPLETVHLLREPRHPYDTRGGLARSGAPPPASARRDGQRRRRPARTAPARTAALRRAGAVTPSGAARP</sequence>
<evidence type="ECO:0000256" key="1">
    <source>
        <dbReference type="SAM" id="MobiDB-lite"/>
    </source>
</evidence>
<reference evidence="2 3" key="1">
    <citation type="submission" date="2019-08" db="EMBL/GenBank/DDBJ databases">
        <authorList>
            <person name="Khan S.A."/>
            <person name="Jeon C.O."/>
            <person name="Jeong S.E."/>
        </authorList>
    </citation>
    <scope>NUCLEOTIDE SEQUENCE [LARGE SCALE GENOMIC DNA]</scope>
    <source>
        <strain evidence="3">IMCC1728</strain>
    </source>
</reference>
<dbReference type="EMBL" id="VOPW01000001">
    <property type="protein sequence ID" value="TXC67369.1"/>
    <property type="molecule type" value="Genomic_DNA"/>
</dbReference>
<feature type="compositionally biased region" description="Pro residues" evidence="1">
    <location>
        <begin position="109"/>
        <end position="119"/>
    </location>
</feature>
<feature type="region of interest" description="Disordered" evidence="1">
    <location>
        <begin position="285"/>
        <end position="339"/>
    </location>
</feature>
<dbReference type="Proteomes" id="UP000321832">
    <property type="component" value="Unassembled WGS sequence"/>
</dbReference>
<feature type="compositionally biased region" description="Low complexity" evidence="1">
    <location>
        <begin position="83"/>
        <end position="108"/>
    </location>
</feature>
<evidence type="ECO:0000313" key="2">
    <source>
        <dbReference type="EMBL" id="TXC67369.1"/>
    </source>
</evidence>
<dbReference type="PANTHER" id="PTHR45725:SF18">
    <property type="entry name" value="ORC1-LIKE AAA ATPASE DOMAIN-CONTAINING PROTEIN"/>
    <property type="match status" value="1"/>
</dbReference>
<evidence type="ECO:0000313" key="3">
    <source>
        <dbReference type="Proteomes" id="UP000321832"/>
    </source>
</evidence>
<comment type="caution">
    <text evidence="2">The sequence shown here is derived from an EMBL/GenBank/DDBJ whole genome shotgun (WGS) entry which is preliminary data.</text>
</comment>
<feature type="compositionally biased region" description="Pro residues" evidence="1">
    <location>
        <begin position="59"/>
        <end position="82"/>
    </location>
</feature>
<feature type="compositionally biased region" description="Pro residues" evidence="1">
    <location>
        <begin position="9"/>
        <end position="21"/>
    </location>
</feature>